<proteinExistence type="predicted"/>
<protein>
    <submittedName>
        <fullName evidence="2">Uncharacterized protein</fullName>
    </submittedName>
</protein>
<feature type="region of interest" description="Disordered" evidence="1">
    <location>
        <begin position="135"/>
        <end position="160"/>
    </location>
</feature>
<dbReference type="Proteomes" id="UP001500034">
    <property type="component" value="Unassembled WGS sequence"/>
</dbReference>
<comment type="caution">
    <text evidence="2">The sequence shown here is derived from an EMBL/GenBank/DDBJ whole genome shotgun (WGS) entry which is preliminary data.</text>
</comment>
<evidence type="ECO:0000313" key="3">
    <source>
        <dbReference type="Proteomes" id="UP001500034"/>
    </source>
</evidence>
<organism evidence="2 3">
    <name type="scientific">Streptomyces marokkonensis</name>
    <dbReference type="NCBI Taxonomy" id="324855"/>
    <lineage>
        <taxon>Bacteria</taxon>
        <taxon>Bacillati</taxon>
        <taxon>Actinomycetota</taxon>
        <taxon>Actinomycetes</taxon>
        <taxon>Kitasatosporales</taxon>
        <taxon>Streptomycetaceae</taxon>
        <taxon>Streptomyces</taxon>
    </lineage>
</organism>
<accession>A0ABP7NZW0</accession>
<keyword evidence="3" id="KW-1185">Reference proteome</keyword>
<dbReference type="Gene3D" id="3.40.50.720">
    <property type="entry name" value="NAD(P)-binding Rossmann-like Domain"/>
    <property type="match status" value="1"/>
</dbReference>
<dbReference type="SUPFAM" id="SSF51735">
    <property type="entry name" value="NAD(P)-binding Rossmann-fold domains"/>
    <property type="match status" value="1"/>
</dbReference>
<dbReference type="InterPro" id="IPR036291">
    <property type="entry name" value="NAD(P)-bd_dom_sf"/>
</dbReference>
<dbReference type="EMBL" id="BAABCQ010000009">
    <property type="protein sequence ID" value="GAA3957366.1"/>
    <property type="molecule type" value="Genomic_DNA"/>
</dbReference>
<evidence type="ECO:0000256" key="1">
    <source>
        <dbReference type="SAM" id="MobiDB-lite"/>
    </source>
</evidence>
<name>A0ABP7NZW0_9ACTN</name>
<reference evidence="3" key="1">
    <citation type="journal article" date="2019" name="Int. J. Syst. Evol. Microbiol.">
        <title>The Global Catalogue of Microorganisms (GCM) 10K type strain sequencing project: providing services to taxonomists for standard genome sequencing and annotation.</title>
        <authorList>
            <consortium name="The Broad Institute Genomics Platform"/>
            <consortium name="The Broad Institute Genome Sequencing Center for Infectious Disease"/>
            <person name="Wu L."/>
            <person name="Ma J."/>
        </authorList>
    </citation>
    <scope>NUCLEOTIDE SEQUENCE [LARGE SCALE GENOMIC DNA]</scope>
    <source>
        <strain evidence="3">JCM 17027</strain>
    </source>
</reference>
<sequence>MSDPHRKRVLGKVVVTGAARGQGPAESEALTREGARVIATDIDPAAGCRHLDVSRGEEWAALAAELEDMYGQVNDSGWRRSRNPFGVHGTPGALGALGALDGGHGLLHGLDVRGVGPVVRGIGVHADQPVASNALEVKGRGARSGPDCRDGPGLRVSTGR</sequence>
<evidence type="ECO:0000313" key="2">
    <source>
        <dbReference type="EMBL" id="GAA3957366.1"/>
    </source>
</evidence>
<gene>
    <name evidence="2" type="ORF">GCM10022384_08040</name>
</gene>